<evidence type="ECO:0000313" key="2">
    <source>
        <dbReference type="EMBL" id="TXD79925.1"/>
    </source>
</evidence>
<organism evidence="1 3">
    <name type="scientific">Algoriphagus ratkowskyi</name>
    <dbReference type="NCBI Taxonomy" id="57028"/>
    <lineage>
        <taxon>Bacteria</taxon>
        <taxon>Pseudomonadati</taxon>
        <taxon>Bacteroidota</taxon>
        <taxon>Cytophagia</taxon>
        <taxon>Cytophagales</taxon>
        <taxon>Cyclobacteriaceae</taxon>
        <taxon>Algoriphagus</taxon>
    </lineage>
</organism>
<gene>
    <name evidence="2" type="ORF">ESW18_01980</name>
    <name evidence="1" type="ORF">LV84_02153</name>
</gene>
<dbReference type="EMBL" id="VORV01000001">
    <property type="protein sequence ID" value="TXD79925.1"/>
    <property type="molecule type" value="Genomic_DNA"/>
</dbReference>
<dbReference type="Proteomes" id="UP000321927">
    <property type="component" value="Unassembled WGS sequence"/>
</dbReference>
<evidence type="ECO:0000313" key="3">
    <source>
        <dbReference type="Proteomes" id="UP000249115"/>
    </source>
</evidence>
<dbReference type="RefSeq" id="WP_086501474.1">
    <property type="nucleotide sequence ID" value="NZ_MSSV01000008.1"/>
</dbReference>
<reference evidence="1 3" key="1">
    <citation type="submission" date="2018-06" db="EMBL/GenBank/DDBJ databases">
        <title>Genomic Encyclopedia of Archaeal and Bacterial Type Strains, Phase II (KMG-II): from individual species to whole genera.</title>
        <authorList>
            <person name="Goeker M."/>
        </authorList>
    </citation>
    <scope>NUCLEOTIDE SEQUENCE [LARGE SCALE GENOMIC DNA]</scope>
    <source>
        <strain evidence="1 3">DSM 22686</strain>
    </source>
</reference>
<evidence type="ECO:0000313" key="1">
    <source>
        <dbReference type="EMBL" id="PZX57022.1"/>
    </source>
</evidence>
<reference evidence="2 4" key="2">
    <citation type="submission" date="2019-08" db="EMBL/GenBank/DDBJ databases">
        <title>Genome of Algoriphagus ratkowskyi IC026.</title>
        <authorList>
            <person name="Bowman J.P."/>
        </authorList>
    </citation>
    <scope>NUCLEOTIDE SEQUENCE [LARGE SCALE GENOMIC DNA]</scope>
    <source>
        <strain evidence="2 4">IC026</strain>
    </source>
</reference>
<dbReference type="PROSITE" id="PS51257">
    <property type="entry name" value="PROKAR_LIPOPROTEIN"/>
    <property type="match status" value="1"/>
</dbReference>
<sequence length="108" mass="12293">MKPHQLFTIFFIFLISCNSSPDYEQEIKNKIAEFYSIAEAKEYSPISFSELDTIQNLVDPGNGELIRLTGVIVHEFSAKANNGSIQNYKETFDVTIFKDAIIVLPKEK</sequence>
<dbReference type="Proteomes" id="UP000249115">
    <property type="component" value="Unassembled WGS sequence"/>
</dbReference>
<protein>
    <submittedName>
        <fullName evidence="1">Uncharacterized protein</fullName>
    </submittedName>
</protein>
<evidence type="ECO:0000313" key="4">
    <source>
        <dbReference type="Proteomes" id="UP000321927"/>
    </source>
</evidence>
<comment type="caution">
    <text evidence="1">The sequence shown here is derived from an EMBL/GenBank/DDBJ whole genome shotgun (WGS) entry which is preliminary data.</text>
</comment>
<dbReference type="AlphaFoldDB" id="A0A2W7T1E9"/>
<accession>A0A2W7T1E9</accession>
<keyword evidence="4" id="KW-1185">Reference proteome</keyword>
<proteinExistence type="predicted"/>
<dbReference type="EMBL" id="QKZU01000007">
    <property type="protein sequence ID" value="PZX57022.1"/>
    <property type="molecule type" value="Genomic_DNA"/>
</dbReference>
<name>A0A2W7T1E9_9BACT</name>